<evidence type="ECO:0000313" key="3">
    <source>
        <dbReference type="Proteomes" id="UP001596500"/>
    </source>
</evidence>
<protein>
    <recommendedName>
        <fullName evidence="4">DUF1772 domain-containing protein</fullName>
    </recommendedName>
</protein>
<organism evidence="2 3">
    <name type="scientific">Laceyella putida</name>
    <dbReference type="NCBI Taxonomy" id="110101"/>
    <lineage>
        <taxon>Bacteria</taxon>
        <taxon>Bacillati</taxon>
        <taxon>Bacillota</taxon>
        <taxon>Bacilli</taxon>
        <taxon>Bacillales</taxon>
        <taxon>Thermoactinomycetaceae</taxon>
        <taxon>Laceyella</taxon>
    </lineage>
</organism>
<dbReference type="Proteomes" id="UP001596500">
    <property type="component" value="Unassembled WGS sequence"/>
</dbReference>
<evidence type="ECO:0000256" key="1">
    <source>
        <dbReference type="SAM" id="Phobius"/>
    </source>
</evidence>
<feature type="transmembrane region" description="Helical" evidence="1">
    <location>
        <begin position="138"/>
        <end position="157"/>
    </location>
</feature>
<accession>A0ABW2RKK9</accession>
<keyword evidence="1" id="KW-1133">Transmembrane helix</keyword>
<feature type="transmembrane region" description="Helical" evidence="1">
    <location>
        <begin position="59"/>
        <end position="79"/>
    </location>
</feature>
<gene>
    <name evidence="2" type="ORF">ACFQNG_10450</name>
</gene>
<feature type="transmembrane region" description="Helical" evidence="1">
    <location>
        <begin position="86"/>
        <end position="108"/>
    </location>
</feature>
<dbReference type="RefSeq" id="WP_379864868.1">
    <property type="nucleotide sequence ID" value="NZ_JBHTBW010000027.1"/>
</dbReference>
<reference evidence="3" key="1">
    <citation type="journal article" date="2019" name="Int. J. Syst. Evol. Microbiol.">
        <title>The Global Catalogue of Microorganisms (GCM) 10K type strain sequencing project: providing services to taxonomists for standard genome sequencing and annotation.</title>
        <authorList>
            <consortium name="The Broad Institute Genomics Platform"/>
            <consortium name="The Broad Institute Genome Sequencing Center for Infectious Disease"/>
            <person name="Wu L."/>
            <person name="Ma J."/>
        </authorList>
    </citation>
    <scope>NUCLEOTIDE SEQUENCE [LARGE SCALE GENOMIC DNA]</scope>
    <source>
        <strain evidence="3">CGMCC 1.12942</strain>
    </source>
</reference>
<dbReference type="EMBL" id="JBHTBW010000027">
    <property type="protein sequence ID" value="MFC7441568.1"/>
    <property type="molecule type" value="Genomic_DNA"/>
</dbReference>
<proteinExistence type="predicted"/>
<comment type="caution">
    <text evidence="2">The sequence shown here is derived from an EMBL/GenBank/DDBJ whole genome shotgun (WGS) entry which is preliminary data.</text>
</comment>
<keyword evidence="3" id="KW-1185">Reference proteome</keyword>
<keyword evidence="1" id="KW-0472">Membrane</keyword>
<sequence>MKKRHIAFAFSLTQLWVLMSLLGAILCETLMIYPNIFYDIPRSFEIGMKFMVVRGPHDFFPPMGMLAMLTGVGSLIFNWRVKSARYWILGSVMIVFLGEFLLSMAYFWPRNTIMFEEGAAVHSVAVLEQTAQEFQAGHWLRVAGCAAASALSFMGFLKIYRLRILSRDAHHKSK</sequence>
<evidence type="ECO:0008006" key="4">
    <source>
        <dbReference type="Google" id="ProtNLM"/>
    </source>
</evidence>
<name>A0ABW2RKK9_9BACL</name>
<keyword evidence="1" id="KW-0812">Transmembrane</keyword>
<evidence type="ECO:0000313" key="2">
    <source>
        <dbReference type="EMBL" id="MFC7441568.1"/>
    </source>
</evidence>